<gene>
    <name evidence="3" type="ORF">Q9L58_009461</name>
</gene>
<keyword evidence="2" id="KW-1133">Transmembrane helix</keyword>
<dbReference type="Proteomes" id="UP001447188">
    <property type="component" value="Unassembled WGS sequence"/>
</dbReference>
<feature type="transmembrane region" description="Helical" evidence="2">
    <location>
        <begin position="94"/>
        <end position="113"/>
    </location>
</feature>
<evidence type="ECO:0000256" key="1">
    <source>
        <dbReference type="SAM" id="MobiDB-lite"/>
    </source>
</evidence>
<dbReference type="EMBL" id="JBBBZM010000223">
    <property type="protein sequence ID" value="KAL0631669.1"/>
    <property type="molecule type" value="Genomic_DNA"/>
</dbReference>
<dbReference type="PANTHER" id="PTHR35179">
    <property type="entry name" value="PROTEIN CBG02620"/>
    <property type="match status" value="1"/>
</dbReference>
<proteinExistence type="predicted"/>
<name>A0ABR3G6W2_9PEZI</name>
<accession>A0ABR3G6W2</accession>
<keyword evidence="4" id="KW-1185">Reference proteome</keyword>
<organism evidence="3 4">
    <name type="scientific">Discina gigas</name>
    <dbReference type="NCBI Taxonomy" id="1032678"/>
    <lineage>
        <taxon>Eukaryota</taxon>
        <taxon>Fungi</taxon>
        <taxon>Dikarya</taxon>
        <taxon>Ascomycota</taxon>
        <taxon>Pezizomycotina</taxon>
        <taxon>Pezizomycetes</taxon>
        <taxon>Pezizales</taxon>
        <taxon>Discinaceae</taxon>
        <taxon>Discina</taxon>
    </lineage>
</organism>
<keyword evidence="2" id="KW-0812">Transmembrane</keyword>
<evidence type="ECO:0000313" key="3">
    <source>
        <dbReference type="EMBL" id="KAL0631669.1"/>
    </source>
</evidence>
<evidence type="ECO:0000313" key="4">
    <source>
        <dbReference type="Proteomes" id="UP001447188"/>
    </source>
</evidence>
<comment type="caution">
    <text evidence="3">The sequence shown here is derived from an EMBL/GenBank/DDBJ whole genome shotgun (WGS) entry which is preliminary data.</text>
</comment>
<dbReference type="PANTHER" id="PTHR35179:SF1">
    <property type="entry name" value="INTEGRAL MEMBRANE PROTEIN"/>
    <property type="match status" value="1"/>
</dbReference>
<reference evidence="3 4" key="1">
    <citation type="submission" date="2024-02" db="EMBL/GenBank/DDBJ databases">
        <title>Discinaceae phylogenomics.</title>
        <authorList>
            <person name="Dirks A.C."/>
            <person name="James T.Y."/>
        </authorList>
    </citation>
    <scope>NUCLEOTIDE SEQUENCE [LARGE SCALE GENOMIC DNA]</scope>
    <source>
        <strain evidence="3 4">ACD0624</strain>
    </source>
</reference>
<protein>
    <submittedName>
        <fullName evidence="3">Uncharacterized protein</fullName>
    </submittedName>
</protein>
<evidence type="ECO:0000256" key="2">
    <source>
        <dbReference type="SAM" id="Phobius"/>
    </source>
</evidence>
<feature type="region of interest" description="Disordered" evidence="1">
    <location>
        <begin position="187"/>
        <end position="230"/>
    </location>
</feature>
<sequence>MERNQTNQSINKAMEIPYLLISEVSRLTLAFALILSKLEVNKTYEDINRVWDRMEKIFILLIDAVLNWYFIRTVKARLVSAGLTKYDKLVQFNVRIVMVSLAMDVLIIALMSLKNGAVYIQLHPLAYTVKLNIEMSMADLIMKVARSGQAIELNASHGSRGAAVVRDRDGPSIVIHTQKDVIVRTTTGEIDEDHYSQSSSTQGRDNDERPLKNATWSGGHHTTDVRATAV</sequence>
<keyword evidence="2" id="KW-0472">Membrane</keyword>
<feature type="transmembrane region" description="Helical" evidence="2">
    <location>
        <begin position="57"/>
        <end position="74"/>
    </location>
</feature>